<name>A0A4Q7YZJ2_9BACT</name>
<feature type="chain" id="PRO_5020843697" evidence="1">
    <location>
        <begin position="24"/>
        <end position="304"/>
    </location>
</feature>
<dbReference type="RefSeq" id="WP_130421708.1">
    <property type="nucleotide sequence ID" value="NZ_SHKW01000001.1"/>
</dbReference>
<protein>
    <submittedName>
        <fullName evidence="3">Uncharacterized protein DUF2233</fullName>
    </submittedName>
</protein>
<sequence length="304" mass="31791">MSQFRDWVFSVCLVSAALLPAAASTVKVNNWKPAFIGIEETTATIDGQDASVAYAMRIDLQAPGIRFYSTPHQGSKQTIASTDSQFLVKYGLQAVINANFFAPCCNAAPEEKTFNGVAVSDANVVGVPVSAVGQNAALLITRKNEASIVTTTEQTDLTNVFTAVTGSGIVVSEGENVGNSTGGLQGDGADPNPRSLLGLSKDGRYLYVVAIDGRQPGYSVGTTSVESADIMLKLGAYTALNLDGGGSTSLVKDNSQGGAQVVNHPSGGVERFDANQLGIRAVPLPKSLSIPAILEDFYNAFQNY</sequence>
<dbReference type="PANTHER" id="PTHR40446:SF2">
    <property type="entry name" value="N-ACETYLGLUCOSAMINE-1-PHOSPHODIESTER ALPHA-N-ACETYLGLUCOSAMINIDASE"/>
    <property type="match status" value="1"/>
</dbReference>
<dbReference type="Proteomes" id="UP000292958">
    <property type="component" value="Unassembled WGS sequence"/>
</dbReference>
<keyword evidence="1" id="KW-0732">Signal</keyword>
<feature type="signal peptide" evidence="1">
    <location>
        <begin position="1"/>
        <end position="23"/>
    </location>
</feature>
<organism evidence="3 4">
    <name type="scientific">Edaphobacter modestus</name>
    <dbReference type="NCBI Taxonomy" id="388466"/>
    <lineage>
        <taxon>Bacteria</taxon>
        <taxon>Pseudomonadati</taxon>
        <taxon>Acidobacteriota</taxon>
        <taxon>Terriglobia</taxon>
        <taxon>Terriglobales</taxon>
        <taxon>Acidobacteriaceae</taxon>
        <taxon>Edaphobacter</taxon>
    </lineage>
</organism>
<dbReference type="OrthoDB" id="9809781at2"/>
<accession>A0A4Q7YZJ2</accession>
<gene>
    <name evidence="3" type="ORF">BDD14_4924</name>
</gene>
<feature type="domain" description="Phosphodiester glycosidase" evidence="2">
    <location>
        <begin position="91"/>
        <end position="279"/>
    </location>
</feature>
<dbReference type="EMBL" id="SHKW01000001">
    <property type="protein sequence ID" value="RZU43270.1"/>
    <property type="molecule type" value="Genomic_DNA"/>
</dbReference>
<proteinExistence type="predicted"/>
<keyword evidence="4" id="KW-1185">Reference proteome</keyword>
<dbReference type="InterPro" id="IPR018711">
    <property type="entry name" value="NAGPA"/>
</dbReference>
<comment type="caution">
    <text evidence="3">The sequence shown here is derived from an EMBL/GenBank/DDBJ whole genome shotgun (WGS) entry which is preliminary data.</text>
</comment>
<evidence type="ECO:0000256" key="1">
    <source>
        <dbReference type="SAM" id="SignalP"/>
    </source>
</evidence>
<dbReference type="Pfam" id="PF09992">
    <property type="entry name" value="NAGPA"/>
    <property type="match status" value="1"/>
</dbReference>
<evidence type="ECO:0000313" key="4">
    <source>
        <dbReference type="Proteomes" id="UP000292958"/>
    </source>
</evidence>
<evidence type="ECO:0000259" key="2">
    <source>
        <dbReference type="Pfam" id="PF09992"/>
    </source>
</evidence>
<evidence type="ECO:0000313" key="3">
    <source>
        <dbReference type="EMBL" id="RZU43270.1"/>
    </source>
</evidence>
<dbReference type="AlphaFoldDB" id="A0A4Q7YZJ2"/>
<dbReference type="PANTHER" id="PTHR40446">
    <property type="entry name" value="N-ACETYLGLUCOSAMINE-1-PHOSPHODIESTER ALPHA-N-ACETYLGLUCOSAMINIDASE"/>
    <property type="match status" value="1"/>
</dbReference>
<reference evidence="3 4" key="1">
    <citation type="submission" date="2019-02" db="EMBL/GenBank/DDBJ databases">
        <title>Genomic Encyclopedia of Archaeal and Bacterial Type Strains, Phase II (KMG-II): from individual species to whole genera.</title>
        <authorList>
            <person name="Goeker M."/>
        </authorList>
    </citation>
    <scope>NUCLEOTIDE SEQUENCE [LARGE SCALE GENOMIC DNA]</scope>
    <source>
        <strain evidence="3 4">DSM 18101</strain>
    </source>
</reference>